<dbReference type="PANTHER" id="PTHR14248">
    <property type="entry name" value="CYCLIN Y, ISOFORM A"/>
    <property type="match status" value="1"/>
</dbReference>
<dbReference type="Proteomes" id="UP000008225">
    <property type="component" value="Chromosome 12"/>
</dbReference>
<dbReference type="GeneID" id="103790984"/>
<evidence type="ECO:0008006" key="3">
    <source>
        <dbReference type="Google" id="ProtNLM"/>
    </source>
</evidence>
<organism evidence="1 2">
    <name type="scientific">Callithrix jacchus</name>
    <name type="common">White-tufted-ear marmoset</name>
    <name type="synonym">Simia Jacchus</name>
    <dbReference type="NCBI Taxonomy" id="9483"/>
    <lineage>
        <taxon>Eukaryota</taxon>
        <taxon>Metazoa</taxon>
        <taxon>Chordata</taxon>
        <taxon>Craniata</taxon>
        <taxon>Vertebrata</taxon>
        <taxon>Euteleostomi</taxon>
        <taxon>Mammalia</taxon>
        <taxon>Eutheria</taxon>
        <taxon>Euarchontoglires</taxon>
        <taxon>Primates</taxon>
        <taxon>Haplorrhini</taxon>
        <taxon>Platyrrhini</taxon>
        <taxon>Cebidae</taxon>
        <taxon>Callitrichinae</taxon>
        <taxon>Callithrix</taxon>
        <taxon>Callithrix</taxon>
    </lineage>
</organism>
<dbReference type="GeneTree" id="ENSGT00940000154453"/>
<gene>
    <name evidence="1" type="primary">LOC103790984</name>
</gene>
<proteinExistence type="predicted"/>
<reference evidence="1" key="2">
    <citation type="submission" date="2025-08" db="UniProtKB">
        <authorList>
            <consortium name="Ensembl"/>
        </authorList>
    </citation>
    <scope>IDENTIFICATION</scope>
</reference>
<dbReference type="RefSeq" id="XP_054098844.1">
    <property type="nucleotide sequence ID" value="XM_054242869.1"/>
</dbReference>
<dbReference type="Ensembl" id="ENSCJAT00000141280.1">
    <property type="protein sequence ID" value="ENSCJAP00000081445.1"/>
    <property type="gene ID" value="ENSCJAG00000072533.1"/>
</dbReference>
<dbReference type="OrthoDB" id="10250320at2759"/>
<protein>
    <recommendedName>
        <fullName evidence="3">Cyclin N-terminal domain-containing protein</fullName>
    </recommendedName>
</protein>
<name>A0A8I3WIF9_CALJA</name>
<dbReference type="Gene3D" id="1.10.472.10">
    <property type="entry name" value="Cyclin-like"/>
    <property type="match status" value="1"/>
</dbReference>
<accession>A0A8I3WIF9</accession>
<evidence type="ECO:0000313" key="1">
    <source>
        <dbReference type="Ensembl" id="ENSCJAP00000081445.1"/>
    </source>
</evidence>
<dbReference type="AlphaFoldDB" id="A0A8I3WIF9"/>
<dbReference type="KEGG" id="cjc:103790984"/>
<keyword evidence="2" id="KW-1185">Reference proteome</keyword>
<reference evidence="1" key="3">
    <citation type="submission" date="2025-09" db="UniProtKB">
        <authorList>
            <consortium name="Ensembl"/>
        </authorList>
    </citation>
    <scope>IDENTIFICATION</scope>
</reference>
<evidence type="ECO:0000313" key="2">
    <source>
        <dbReference type="Proteomes" id="UP000008225"/>
    </source>
</evidence>
<sequence>MDHFSLKFSSCSTIFLEDSTASCPDFETTLHYVALELYFLIKERKGIVSFTIFDERVYPLEDEMEKYIRCDPSQTMIYEFIHSLFYVKILNVADVIKSRVYIQRLIQCAPMYIRPTTWRRIILGAFLLVIKVGSNVAVCNEDLCMRFEKTTVDDLNKLEMYFLRLIDYDTNISKSVYTRFYFRLRDFIVSHGLSLPTYLLDRKRAWDLQALSRMEQYEVFYTGMTRSVSVDDVTTLQRTRAILS</sequence>
<reference evidence="1 2" key="1">
    <citation type="submission" date="2009-03" db="EMBL/GenBank/DDBJ databases">
        <authorList>
            <person name="Warren W."/>
            <person name="Ye L."/>
            <person name="Minx P."/>
            <person name="Worley K."/>
            <person name="Gibbs R."/>
            <person name="Wilson R.K."/>
        </authorList>
    </citation>
    <scope>NUCLEOTIDE SEQUENCE [LARGE SCALE GENOMIC DNA]</scope>
</reference>